<dbReference type="Proteomes" id="UP000001635">
    <property type="component" value="Chromosome"/>
</dbReference>
<dbReference type="InterPro" id="IPR050855">
    <property type="entry name" value="NDM-1-like"/>
</dbReference>
<dbReference type="Gene3D" id="3.60.15.10">
    <property type="entry name" value="Ribonuclease Z/Hydroxyacylglutathione hydrolase-like"/>
    <property type="match status" value="1"/>
</dbReference>
<dbReference type="AlphaFoldDB" id="G0J0R7"/>
<feature type="domain" description="Metallo-beta-lactamase" evidence="1">
    <location>
        <begin position="17"/>
        <end position="212"/>
    </location>
</feature>
<sequence>MHTIHTIDLKFQKVEKTIASFLIQGKGKPVLIETGPHSTWNQLKSSLQHLGFKPKDLAAVLLTHIHFDHAGAAWEFAKAGVKVYLHPKGITHLSNPIKLWNSAAKIYGDEKMDTLWGPMESIDPNFLVSVDDMEDVSIEGLTFTSIHSPGHASHHIAWQLGESVFTGDVGGVKIKNGPVVPPCPPPDIHIEAWKSSIEKISDCHPKELYLTHFGKISNPQEHLSQLISVLDDWAIWIKRKFDQNELAEEITPEFMNYTAKQLENKGAGKDLQKLYELANPSWMSVGGLLRYWKLKTEGRL</sequence>
<dbReference type="Pfam" id="PF00753">
    <property type="entry name" value="Lactamase_B"/>
    <property type="match status" value="1"/>
</dbReference>
<dbReference type="EMBL" id="CP002955">
    <property type="protein sequence ID" value="AEL24479.1"/>
    <property type="molecule type" value="Genomic_DNA"/>
</dbReference>
<name>G0J0R7_CYCMS</name>
<evidence type="ECO:0000259" key="1">
    <source>
        <dbReference type="SMART" id="SM00849"/>
    </source>
</evidence>
<dbReference type="SUPFAM" id="SSF56281">
    <property type="entry name" value="Metallo-hydrolase/oxidoreductase"/>
    <property type="match status" value="1"/>
</dbReference>
<dbReference type="SMART" id="SM00849">
    <property type="entry name" value="Lactamase_B"/>
    <property type="match status" value="1"/>
</dbReference>
<evidence type="ECO:0000313" key="3">
    <source>
        <dbReference type="Proteomes" id="UP000001635"/>
    </source>
</evidence>
<evidence type="ECO:0000313" key="2">
    <source>
        <dbReference type="EMBL" id="AEL24479.1"/>
    </source>
</evidence>
<dbReference type="InterPro" id="IPR036866">
    <property type="entry name" value="RibonucZ/Hydroxyglut_hydro"/>
</dbReference>
<dbReference type="PANTHER" id="PTHR42951:SF22">
    <property type="entry name" value="METALLO BETA-LACTAMASE SUPERFAMILY LIPOPROTEIN"/>
    <property type="match status" value="1"/>
</dbReference>
<dbReference type="STRING" id="880070.Cycma_0705"/>
<organism evidence="2 3">
    <name type="scientific">Cyclobacterium marinum (strain ATCC 25205 / DSM 745 / LMG 13164 / NCIMB 1802)</name>
    <name type="common">Flectobacillus marinus</name>
    <dbReference type="NCBI Taxonomy" id="880070"/>
    <lineage>
        <taxon>Bacteria</taxon>
        <taxon>Pseudomonadati</taxon>
        <taxon>Bacteroidota</taxon>
        <taxon>Cytophagia</taxon>
        <taxon>Cytophagales</taxon>
        <taxon>Cyclobacteriaceae</taxon>
        <taxon>Cyclobacterium</taxon>
    </lineage>
</organism>
<keyword evidence="3" id="KW-1185">Reference proteome</keyword>
<accession>G0J0R7</accession>
<dbReference type="eggNOG" id="COG0491">
    <property type="taxonomic scope" value="Bacteria"/>
</dbReference>
<dbReference type="KEGG" id="cmr:Cycma_0705"/>
<proteinExistence type="predicted"/>
<dbReference type="RefSeq" id="WP_014018777.1">
    <property type="nucleotide sequence ID" value="NC_015914.1"/>
</dbReference>
<protein>
    <submittedName>
        <fullName evidence="2">Beta-lactamase</fullName>
    </submittedName>
</protein>
<dbReference type="InterPro" id="IPR001279">
    <property type="entry name" value="Metallo-B-lactamas"/>
</dbReference>
<dbReference type="PANTHER" id="PTHR42951">
    <property type="entry name" value="METALLO-BETA-LACTAMASE DOMAIN-CONTAINING"/>
    <property type="match status" value="1"/>
</dbReference>
<dbReference type="HOGENOM" id="CLU_061385_1_0_10"/>
<gene>
    <name evidence="2" type="ordered locus">Cycma_0705</name>
</gene>
<dbReference type="CDD" id="cd07726">
    <property type="entry name" value="ST1585-like_MBL-fold"/>
    <property type="match status" value="1"/>
</dbReference>
<dbReference type="InterPro" id="IPR037482">
    <property type="entry name" value="ST1585_MBL-fold"/>
</dbReference>
<dbReference type="OrthoDB" id="9802248at2"/>
<reference evidence="3" key="1">
    <citation type="submission" date="2011-07" db="EMBL/GenBank/DDBJ databases">
        <title>The complete genome of Cyclobacterium marinum DSM 745.</title>
        <authorList>
            <person name="Lucas S."/>
            <person name="Han J."/>
            <person name="Lapidus A."/>
            <person name="Bruce D."/>
            <person name="Goodwin L."/>
            <person name="Pitluck S."/>
            <person name="Peters L."/>
            <person name="Kyrpides N."/>
            <person name="Mavromatis K."/>
            <person name="Ivanova N."/>
            <person name="Ovchinnikova G."/>
            <person name="Chertkov O."/>
            <person name="Detter J.C."/>
            <person name="Tapia R."/>
            <person name="Han C."/>
            <person name="Land M."/>
            <person name="Hauser L."/>
            <person name="Markowitz V."/>
            <person name="Cheng J.-F."/>
            <person name="Hugenholtz P."/>
            <person name="Woyke T."/>
            <person name="Wu D."/>
            <person name="Tindall B."/>
            <person name="Schuetze A."/>
            <person name="Brambilla E."/>
            <person name="Klenk H.-P."/>
            <person name="Eisen J.A."/>
        </authorList>
    </citation>
    <scope>NUCLEOTIDE SEQUENCE [LARGE SCALE GENOMIC DNA]</scope>
    <source>
        <strain evidence="3">ATCC 25205 / DSM 745 / LMG 13164 / NCIMB 1802</strain>
    </source>
</reference>